<dbReference type="InterPro" id="IPR038377">
    <property type="entry name" value="Na/Glc_symporter_sf"/>
</dbReference>
<keyword evidence="8 16" id="KW-0915">Sodium</keyword>
<evidence type="ECO:0000256" key="6">
    <source>
        <dbReference type="ARBA" id="ARBA00022847"/>
    </source>
</evidence>
<dbReference type="Gene3D" id="1.20.1730.10">
    <property type="entry name" value="Sodium/glucose cotransporter"/>
    <property type="match status" value="1"/>
</dbReference>
<organism evidence="17 18">
    <name type="scientific">Tepidimonas taiwanensis</name>
    <dbReference type="NCBI Taxonomy" id="307486"/>
    <lineage>
        <taxon>Bacteria</taxon>
        <taxon>Pseudomonadati</taxon>
        <taxon>Pseudomonadota</taxon>
        <taxon>Betaproteobacteria</taxon>
        <taxon>Burkholderiales</taxon>
        <taxon>Tepidimonas</taxon>
    </lineage>
</organism>
<evidence type="ECO:0000256" key="16">
    <source>
        <dbReference type="RuleBase" id="RU366012"/>
    </source>
</evidence>
<feature type="transmembrane region" description="Helical" evidence="16">
    <location>
        <begin position="432"/>
        <end position="449"/>
    </location>
</feature>
<keyword evidence="3 16" id="KW-0813">Transport</keyword>
<dbReference type="InterPro" id="IPR011851">
    <property type="entry name" value="Na/Pro_symporter"/>
</dbReference>
<evidence type="ECO:0000256" key="7">
    <source>
        <dbReference type="ARBA" id="ARBA00022989"/>
    </source>
</evidence>
<evidence type="ECO:0000256" key="5">
    <source>
        <dbReference type="ARBA" id="ARBA00022692"/>
    </source>
</evidence>
<keyword evidence="5 16" id="KW-0812">Transmembrane</keyword>
<proteinExistence type="inferred from homology"/>
<dbReference type="Pfam" id="PF00474">
    <property type="entry name" value="SSF"/>
    <property type="match status" value="1"/>
</dbReference>
<evidence type="ECO:0000256" key="15">
    <source>
        <dbReference type="RuleBase" id="RU362091"/>
    </source>
</evidence>
<feature type="transmembrane region" description="Helical" evidence="16">
    <location>
        <begin position="278"/>
        <end position="301"/>
    </location>
</feature>
<dbReference type="GO" id="GO:0031402">
    <property type="term" value="F:sodium ion binding"/>
    <property type="evidence" value="ECO:0007669"/>
    <property type="project" value="UniProtKB-UniRule"/>
</dbReference>
<evidence type="ECO:0000256" key="9">
    <source>
        <dbReference type="ARBA" id="ARBA00023065"/>
    </source>
</evidence>
<keyword evidence="11 16" id="KW-0739">Sodium transport</keyword>
<feature type="transmembrane region" description="Helical" evidence="16">
    <location>
        <begin position="455"/>
        <end position="475"/>
    </location>
</feature>
<dbReference type="InterPro" id="IPR050277">
    <property type="entry name" value="Sodium:Solute_Symporter"/>
</dbReference>
<evidence type="ECO:0000256" key="14">
    <source>
        <dbReference type="ARBA" id="ARBA00082709"/>
    </source>
</evidence>
<dbReference type="STRING" id="307486.GCA_000807215_00556"/>
<feature type="transmembrane region" description="Helical" evidence="16">
    <location>
        <begin position="167"/>
        <end position="187"/>
    </location>
</feature>
<dbReference type="GO" id="GO:0005298">
    <property type="term" value="F:proline:sodium symporter activity"/>
    <property type="evidence" value="ECO:0007669"/>
    <property type="project" value="UniProtKB-UniRule"/>
</dbReference>
<name>A0A554X4S5_9BURK</name>
<gene>
    <name evidence="17" type="primary">putP</name>
    <name evidence="17" type="ORF">Ttaiw_01774</name>
</gene>
<evidence type="ECO:0000313" key="17">
    <source>
        <dbReference type="EMBL" id="TSE30842.1"/>
    </source>
</evidence>
<feature type="transmembrane region" description="Helical" evidence="16">
    <location>
        <begin position="232"/>
        <end position="252"/>
    </location>
</feature>
<comment type="function">
    <text evidence="16">Catalyzes the sodium-dependent uptake of extracellular L-proline.</text>
</comment>
<evidence type="ECO:0000256" key="3">
    <source>
        <dbReference type="ARBA" id="ARBA00022448"/>
    </source>
</evidence>
<evidence type="ECO:0000256" key="10">
    <source>
        <dbReference type="ARBA" id="ARBA00023136"/>
    </source>
</evidence>
<feature type="transmembrane region" description="Helical" evidence="16">
    <location>
        <begin position="374"/>
        <end position="394"/>
    </location>
</feature>
<keyword evidence="9 16" id="KW-0406">Ion transport</keyword>
<protein>
    <recommendedName>
        <fullName evidence="13 16">Sodium/proline symporter</fullName>
    </recommendedName>
    <alternativeName>
        <fullName evidence="14 16">Proline permease</fullName>
    </alternativeName>
</protein>
<keyword evidence="4" id="KW-1003">Cell membrane</keyword>
<dbReference type="AlphaFoldDB" id="A0A554X4S5"/>
<dbReference type="GO" id="GO:0015193">
    <property type="term" value="F:L-proline transmembrane transporter activity"/>
    <property type="evidence" value="ECO:0007669"/>
    <property type="project" value="TreeGrafter"/>
</dbReference>
<comment type="subcellular location">
    <subcellularLocation>
        <location evidence="16">Cell inner membrane</location>
        <topology evidence="16">Multi-pass membrane protein</topology>
    </subcellularLocation>
    <subcellularLocation>
        <location evidence="1">Cell membrane</location>
        <topology evidence="1">Multi-pass membrane protein</topology>
    </subcellularLocation>
</comment>
<dbReference type="PROSITE" id="PS50283">
    <property type="entry name" value="NA_SOLUT_SYMP_3"/>
    <property type="match status" value="1"/>
</dbReference>
<dbReference type="InterPro" id="IPR001734">
    <property type="entry name" value="Na/solute_symporter"/>
</dbReference>
<dbReference type="CDD" id="cd11475">
    <property type="entry name" value="SLC5sbd_PutP"/>
    <property type="match status" value="1"/>
</dbReference>
<keyword evidence="6 16" id="KW-0769">Symport</keyword>
<evidence type="ECO:0000256" key="13">
    <source>
        <dbReference type="ARBA" id="ARBA00067214"/>
    </source>
</evidence>
<dbReference type="Proteomes" id="UP000317763">
    <property type="component" value="Unassembled WGS sequence"/>
</dbReference>
<comment type="catalytic activity">
    <reaction evidence="12">
        <text>L-proline(in) + Na(+)(in) = L-proline(out) + Na(+)(out)</text>
        <dbReference type="Rhea" id="RHEA:28967"/>
        <dbReference type="ChEBI" id="CHEBI:29101"/>
        <dbReference type="ChEBI" id="CHEBI:60039"/>
    </reaction>
</comment>
<sequence length="497" mass="53268">MIETNTPLPVVLTFGLYLVAMLVVGWLGWRATSSLADYILGGRRLGAFVTALAAGASDMSGWLLMGLPGAVFASGLSEAWIAIGLVLGAWANWRWVAARLRLFSERAGNALTLPDYLANRFGSHAQALRTVSALVILVFFTLYAASGVVAGARLFESMFGMPYATALWVGALCTMAYVFIGGFLAVSWTDTIQASLMFTALVMAPLMVMSALGGPHASVEAVRAHSPAHFDWIGSLDAVAIVSLMAWGLGYFGQPHILVRFMAAHSHREMTRARRIGMTWMVLCLAGAVAVGFFGTAYYAAHPQQGGAVAANPERVFIELAQQLFSPWVAGMLLAAVLAAIMSTLSAQLLVCSSALTQDIYKAFWRRHASERELVWFGRATVLAVTVVAIALAADPNSRILGMVGYAWAGFGAAFGPVVVLSLIWRRMTARGALAGMVVGAVTVVVWKQGGWWQLYEMVPGFVLATLAIVVASRLDRTPDPEVTRLFDEVQQAVRAG</sequence>
<keyword evidence="16" id="KW-0997">Cell inner membrane</keyword>
<dbReference type="PANTHER" id="PTHR48086:SF3">
    <property type="entry name" value="SODIUM_PROLINE SYMPORTER"/>
    <property type="match status" value="1"/>
</dbReference>
<dbReference type="GO" id="GO:0015824">
    <property type="term" value="P:proline transport"/>
    <property type="evidence" value="ECO:0007669"/>
    <property type="project" value="UniProtKB-UniRule"/>
</dbReference>
<dbReference type="RefSeq" id="WP_143898051.1">
    <property type="nucleotide sequence ID" value="NZ_CP083911.1"/>
</dbReference>
<evidence type="ECO:0000256" key="12">
    <source>
        <dbReference type="ARBA" id="ARBA00033708"/>
    </source>
</evidence>
<accession>A0A554X4S5</accession>
<feature type="transmembrane region" description="Helical" evidence="16">
    <location>
        <begin position="130"/>
        <end position="155"/>
    </location>
</feature>
<keyword evidence="18" id="KW-1185">Reference proteome</keyword>
<dbReference type="PROSITE" id="PS00457">
    <property type="entry name" value="NA_SOLUT_SYMP_2"/>
    <property type="match status" value="1"/>
</dbReference>
<evidence type="ECO:0000256" key="2">
    <source>
        <dbReference type="ARBA" id="ARBA00006434"/>
    </source>
</evidence>
<keyword evidence="7 16" id="KW-1133">Transmembrane helix</keyword>
<evidence type="ECO:0000256" key="11">
    <source>
        <dbReference type="ARBA" id="ARBA00023201"/>
    </source>
</evidence>
<evidence type="ECO:0000256" key="4">
    <source>
        <dbReference type="ARBA" id="ARBA00022475"/>
    </source>
</evidence>
<evidence type="ECO:0000256" key="8">
    <source>
        <dbReference type="ARBA" id="ARBA00023053"/>
    </source>
</evidence>
<evidence type="ECO:0000256" key="1">
    <source>
        <dbReference type="ARBA" id="ARBA00004651"/>
    </source>
</evidence>
<feature type="transmembrane region" description="Helical" evidence="16">
    <location>
        <begin position="194"/>
        <end position="212"/>
    </location>
</feature>
<feature type="transmembrane region" description="Helical" evidence="16">
    <location>
        <begin position="406"/>
        <end position="425"/>
    </location>
</feature>
<feature type="transmembrane region" description="Helical" evidence="16">
    <location>
        <begin position="328"/>
        <end position="353"/>
    </location>
</feature>
<dbReference type="PANTHER" id="PTHR48086">
    <property type="entry name" value="SODIUM/PROLINE SYMPORTER-RELATED"/>
    <property type="match status" value="1"/>
</dbReference>
<keyword evidence="16" id="KW-0029">Amino-acid transport</keyword>
<dbReference type="FunFam" id="1.20.1730.10:FF:000002">
    <property type="entry name" value="Sodium/proline symporter"/>
    <property type="match status" value="1"/>
</dbReference>
<comment type="caution">
    <text evidence="17">The sequence shown here is derived from an EMBL/GenBank/DDBJ whole genome shotgun (WGS) entry which is preliminary data.</text>
</comment>
<dbReference type="OrthoDB" id="9789704at2"/>
<dbReference type="EMBL" id="VJOM01000019">
    <property type="protein sequence ID" value="TSE30842.1"/>
    <property type="molecule type" value="Genomic_DNA"/>
</dbReference>
<dbReference type="NCBIfam" id="TIGR02121">
    <property type="entry name" value="Na_Pro_sym"/>
    <property type="match status" value="1"/>
</dbReference>
<evidence type="ECO:0000313" key="18">
    <source>
        <dbReference type="Proteomes" id="UP000317763"/>
    </source>
</evidence>
<dbReference type="NCBIfam" id="TIGR00813">
    <property type="entry name" value="sss"/>
    <property type="match status" value="1"/>
</dbReference>
<feature type="transmembrane region" description="Helical" evidence="16">
    <location>
        <begin position="71"/>
        <end position="93"/>
    </location>
</feature>
<feature type="transmembrane region" description="Helical" evidence="16">
    <location>
        <begin position="6"/>
        <end position="29"/>
    </location>
</feature>
<keyword evidence="10 16" id="KW-0472">Membrane</keyword>
<reference evidence="17 18" key="1">
    <citation type="submission" date="2019-07" db="EMBL/GenBank/DDBJ databases">
        <title>Tepidimonas taiwanensis I1-1 draft genome.</title>
        <authorList>
            <person name="Da Costa M.S."/>
            <person name="Froufe H.J.C."/>
            <person name="Egas C."/>
            <person name="Albuquerque L."/>
        </authorList>
    </citation>
    <scope>NUCLEOTIDE SEQUENCE [LARGE SCALE GENOMIC DNA]</scope>
    <source>
        <strain evidence="17 18">I1-1</strain>
    </source>
</reference>
<dbReference type="InterPro" id="IPR018212">
    <property type="entry name" value="Na/solute_symporter_CS"/>
</dbReference>
<comment type="similarity">
    <text evidence="2 15">Belongs to the sodium:solute symporter (SSF) (TC 2.A.21) family.</text>
</comment>
<dbReference type="GO" id="GO:0005886">
    <property type="term" value="C:plasma membrane"/>
    <property type="evidence" value="ECO:0007669"/>
    <property type="project" value="UniProtKB-SubCell"/>
</dbReference>